<evidence type="ECO:0000256" key="1">
    <source>
        <dbReference type="SAM" id="SignalP"/>
    </source>
</evidence>
<sequence>MLVLLFVSVIFTTFEHNTIKNSEQAIKALIKMTKELPKNPKELEYNSDMRTISLVIKIVNGDENMSATPVGRSPIDLVNHLSEFLPDKMNAFLPINILMDEMKPYIDYLYDNVLFEEAESLKNDLNFIVKYINDIEFVFKAIQNLQINHASELKTARPIMYYYDVCLPSYFDKKYNVLWSKISNFHDLSFDLMNKIILKKE</sequence>
<accession>A0ABQ7HVE6</accession>
<dbReference type="EMBL" id="SBIQ01000443">
    <property type="protein sequence ID" value="KAF7677261.1"/>
    <property type="molecule type" value="Genomic_DNA"/>
</dbReference>
<name>A0ABQ7HVE6_9MICR</name>
<keyword evidence="1" id="KW-0732">Signal</keyword>
<reference evidence="2 3" key="1">
    <citation type="submission" date="2019-01" db="EMBL/GenBank/DDBJ databases">
        <title>Genomes sequencing and comparative genomics of infectious freshwater microsporidia, Cucumispora dikerogammari and Thelohania contejeani.</title>
        <authorList>
            <person name="Cormier A."/>
            <person name="Giraud I."/>
            <person name="Wattier R."/>
            <person name="Teixeira M."/>
            <person name="Grandjean F."/>
            <person name="Rigaud T."/>
            <person name="Cordaux R."/>
        </authorList>
    </citation>
    <scope>NUCLEOTIDE SEQUENCE [LARGE SCALE GENOMIC DNA]</scope>
    <source>
        <strain evidence="2">T1</strain>
        <tissue evidence="2">Spores</tissue>
    </source>
</reference>
<gene>
    <name evidence="2" type="ORF">TCON_2652</name>
</gene>
<evidence type="ECO:0000313" key="2">
    <source>
        <dbReference type="EMBL" id="KAF7677261.1"/>
    </source>
</evidence>
<evidence type="ECO:0000313" key="3">
    <source>
        <dbReference type="Proteomes" id="UP001516464"/>
    </source>
</evidence>
<comment type="caution">
    <text evidence="2">The sequence shown here is derived from an EMBL/GenBank/DDBJ whole genome shotgun (WGS) entry which is preliminary data.</text>
</comment>
<dbReference type="Proteomes" id="UP001516464">
    <property type="component" value="Unassembled WGS sequence"/>
</dbReference>
<protein>
    <submittedName>
        <fullName evidence="2">Uncharacterized protein</fullName>
    </submittedName>
</protein>
<organism evidence="2 3">
    <name type="scientific">Astathelohania contejeani</name>
    <dbReference type="NCBI Taxonomy" id="164912"/>
    <lineage>
        <taxon>Eukaryota</taxon>
        <taxon>Fungi</taxon>
        <taxon>Fungi incertae sedis</taxon>
        <taxon>Microsporidia</taxon>
        <taxon>Astathelohaniidae</taxon>
        <taxon>Astathelohania</taxon>
    </lineage>
</organism>
<keyword evidence="3" id="KW-1185">Reference proteome</keyword>
<feature type="chain" id="PRO_5045948010" evidence="1">
    <location>
        <begin position="16"/>
        <end position="201"/>
    </location>
</feature>
<proteinExistence type="predicted"/>
<feature type="signal peptide" evidence="1">
    <location>
        <begin position="1"/>
        <end position="15"/>
    </location>
</feature>